<dbReference type="EMBL" id="CP053564">
    <property type="protein sequence ID" value="QJY48716.1"/>
    <property type="molecule type" value="Genomic_DNA"/>
</dbReference>
<feature type="signal peptide" evidence="3">
    <location>
        <begin position="1"/>
        <end position="18"/>
    </location>
</feature>
<dbReference type="PROSITE" id="PS51257">
    <property type="entry name" value="PROKAR_LIPOPROTEIN"/>
    <property type="match status" value="1"/>
</dbReference>
<dbReference type="CDD" id="cd06312">
    <property type="entry name" value="PBP1_ABC_sugar_binding-like"/>
    <property type="match status" value="1"/>
</dbReference>
<dbReference type="Proteomes" id="UP000505377">
    <property type="component" value="Chromosome"/>
</dbReference>
<evidence type="ECO:0000259" key="4">
    <source>
        <dbReference type="Pfam" id="PF13407"/>
    </source>
</evidence>
<dbReference type="Pfam" id="PF13407">
    <property type="entry name" value="Peripla_BP_4"/>
    <property type="match status" value="1"/>
</dbReference>
<evidence type="ECO:0000256" key="1">
    <source>
        <dbReference type="ARBA" id="ARBA00004196"/>
    </source>
</evidence>
<dbReference type="Gene3D" id="3.40.50.2300">
    <property type="match status" value="2"/>
</dbReference>
<name>A0A6M6JN13_9PSEU</name>
<dbReference type="InterPro" id="IPR050555">
    <property type="entry name" value="Bact_Solute-Bind_Prot2"/>
</dbReference>
<dbReference type="KEGG" id="pbro:HOP40_25470"/>
<gene>
    <name evidence="5" type="ORF">HOP40_25470</name>
</gene>
<keyword evidence="3" id="KW-0732">Signal</keyword>
<comment type="similarity">
    <text evidence="2">Belongs to the bacterial solute-binding protein 2 family.</text>
</comment>
<comment type="subcellular location">
    <subcellularLocation>
        <location evidence="1">Cell envelope</location>
    </subcellularLocation>
</comment>
<proteinExistence type="inferred from homology"/>
<sequence>MKLRTGAVVAASAVLLLAAGCSGTGQPPSAQDAGGGSGTYGYNFTVVTHGAAGDTFWDVVKKGAEQAGTDEGVTVTYRDSNGDPARQAQLIDAAVNENVDGLVVSMANPDALRASIEAATAKGIPVITINSGQDRSTEFGALAHVGQDEGIAGRGAGAQMAAAGVTKALCVIQEAGNIGLEQRCQGFAEGLGGSVENLQVENSNPTGAQATIRAKLQSDPSINGVLTLGPVIGAAAITAVGESGSSAQLATFDLNGDVTQAIADGKMLFAVDQQQYTQGYLPIVMLTLYKANLNTIGGGQPVLTGPGYVTQENAAQVQELATAGTR</sequence>
<accession>A0A6M6JN13</accession>
<dbReference type="InterPro" id="IPR025997">
    <property type="entry name" value="SBP_2_dom"/>
</dbReference>
<dbReference type="PANTHER" id="PTHR30036">
    <property type="entry name" value="D-XYLOSE-BINDING PERIPLASMIC PROTEIN"/>
    <property type="match status" value="1"/>
</dbReference>
<dbReference type="AlphaFoldDB" id="A0A6M6JN13"/>
<evidence type="ECO:0000313" key="5">
    <source>
        <dbReference type="EMBL" id="QJY48716.1"/>
    </source>
</evidence>
<dbReference type="GO" id="GO:0030288">
    <property type="term" value="C:outer membrane-bounded periplasmic space"/>
    <property type="evidence" value="ECO:0007669"/>
    <property type="project" value="TreeGrafter"/>
</dbReference>
<organism evidence="5 6">
    <name type="scientific">Pseudonocardia broussonetiae</name>
    <dbReference type="NCBI Taxonomy" id="2736640"/>
    <lineage>
        <taxon>Bacteria</taxon>
        <taxon>Bacillati</taxon>
        <taxon>Actinomycetota</taxon>
        <taxon>Actinomycetes</taxon>
        <taxon>Pseudonocardiales</taxon>
        <taxon>Pseudonocardiaceae</taxon>
        <taxon>Pseudonocardia</taxon>
    </lineage>
</organism>
<reference evidence="5 6" key="1">
    <citation type="submission" date="2020-05" db="EMBL/GenBank/DDBJ databases">
        <authorList>
            <person name="Mo P."/>
        </authorList>
    </citation>
    <scope>NUCLEOTIDE SEQUENCE [LARGE SCALE GENOMIC DNA]</scope>
    <source>
        <strain evidence="5 6">Gen01</strain>
    </source>
</reference>
<feature type="chain" id="PRO_5038400131" evidence="3">
    <location>
        <begin position="19"/>
        <end position="326"/>
    </location>
</feature>
<dbReference type="RefSeq" id="WP_172162824.1">
    <property type="nucleotide sequence ID" value="NZ_CP053564.1"/>
</dbReference>
<dbReference type="InterPro" id="IPR028082">
    <property type="entry name" value="Peripla_BP_I"/>
</dbReference>
<protein>
    <submittedName>
        <fullName evidence="5">Sugar ABC transporter substrate-binding protein</fullName>
    </submittedName>
</protein>
<dbReference type="GO" id="GO:0030246">
    <property type="term" value="F:carbohydrate binding"/>
    <property type="evidence" value="ECO:0007669"/>
    <property type="project" value="TreeGrafter"/>
</dbReference>
<keyword evidence="6" id="KW-1185">Reference proteome</keyword>
<evidence type="ECO:0000256" key="3">
    <source>
        <dbReference type="SAM" id="SignalP"/>
    </source>
</evidence>
<evidence type="ECO:0000256" key="2">
    <source>
        <dbReference type="ARBA" id="ARBA00007639"/>
    </source>
</evidence>
<feature type="domain" description="Periplasmic binding protein" evidence="4">
    <location>
        <begin position="51"/>
        <end position="287"/>
    </location>
</feature>
<dbReference type="SUPFAM" id="SSF53822">
    <property type="entry name" value="Periplasmic binding protein-like I"/>
    <property type="match status" value="1"/>
</dbReference>
<dbReference type="PANTHER" id="PTHR30036:SF7">
    <property type="entry name" value="ABC TRANSPORTER PERIPLASMIC-BINDING PROTEIN YPHF"/>
    <property type="match status" value="1"/>
</dbReference>
<evidence type="ECO:0000313" key="6">
    <source>
        <dbReference type="Proteomes" id="UP000505377"/>
    </source>
</evidence>